<reference evidence="1 2" key="1">
    <citation type="submission" date="2009-02" db="EMBL/GenBank/DDBJ databases">
        <title>Genome sequence of Bacillus cereus 03BB102.</title>
        <authorList>
            <person name="Dodson R.J."/>
            <person name="Jackson P."/>
            <person name="Munk A.C."/>
            <person name="Brettin T."/>
            <person name="Bruce D."/>
            <person name="Detter C."/>
            <person name="Tapia R."/>
            <person name="Han C."/>
            <person name="Sutton G."/>
            <person name="Sims D."/>
        </authorList>
    </citation>
    <scope>NUCLEOTIDE SEQUENCE [LARGE SCALE GENOMIC DNA]</scope>
    <source>
        <strain evidence="1 2">03BB102</strain>
    </source>
</reference>
<evidence type="ECO:0000313" key="2">
    <source>
        <dbReference type="Proteomes" id="UP000002210"/>
    </source>
</evidence>
<dbReference type="EMBL" id="CP001407">
    <property type="protein sequence ID" value="ACO27358.1"/>
    <property type="molecule type" value="Genomic_DNA"/>
</dbReference>
<dbReference type="KEGG" id="bcx:BCA_3858"/>
<evidence type="ECO:0000313" key="1">
    <source>
        <dbReference type="EMBL" id="ACO27358.1"/>
    </source>
</evidence>
<sequence length="43" mass="5153">MHRSKVKKAFTYTELETFKGTSSEVPFVYFMFNTYEPSLFSYL</sequence>
<protein>
    <submittedName>
        <fullName evidence="1">Uncharacterized protein</fullName>
    </submittedName>
</protein>
<dbReference type="AlphaFoldDB" id="A0A158RJX0"/>
<dbReference type="Proteomes" id="UP000002210">
    <property type="component" value="Chromosome"/>
</dbReference>
<name>A0A158RJX0_BACC3</name>
<organism evidence="1 2">
    <name type="scientific">Bacillus cereus (strain 03BB102)</name>
    <dbReference type="NCBI Taxonomy" id="572264"/>
    <lineage>
        <taxon>Bacteria</taxon>
        <taxon>Bacillati</taxon>
        <taxon>Bacillota</taxon>
        <taxon>Bacilli</taxon>
        <taxon>Bacillales</taxon>
        <taxon>Bacillaceae</taxon>
        <taxon>Bacillus</taxon>
        <taxon>Bacillus cereus group</taxon>
    </lineage>
</organism>
<proteinExistence type="predicted"/>
<gene>
    <name evidence="1" type="ordered locus">BCA_3858</name>
</gene>
<accession>A0A158RJX0</accession>